<organism evidence="2 3">
    <name type="scientific">Choiromyces venosus 120613-1</name>
    <dbReference type="NCBI Taxonomy" id="1336337"/>
    <lineage>
        <taxon>Eukaryota</taxon>
        <taxon>Fungi</taxon>
        <taxon>Dikarya</taxon>
        <taxon>Ascomycota</taxon>
        <taxon>Pezizomycotina</taxon>
        <taxon>Pezizomycetes</taxon>
        <taxon>Pezizales</taxon>
        <taxon>Tuberaceae</taxon>
        <taxon>Choiromyces</taxon>
    </lineage>
</organism>
<feature type="transmembrane region" description="Helical" evidence="1">
    <location>
        <begin position="12"/>
        <end position="29"/>
    </location>
</feature>
<name>A0A3N4JPV3_9PEZI</name>
<gene>
    <name evidence="2" type="ORF">L873DRAFT_1805503</name>
</gene>
<reference evidence="2 3" key="1">
    <citation type="journal article" date="2018" name="Nat. Ecol. Evol.">
        <title>Pezizomycetes genomes reveal the molecular basis of ectomycorrhizal truffle lifestyle.</title>
        <authorList>
            <person name="Murat C."/>
            <person name="Payen T."/>
            <person name="Noel B."/>
            <person name="Kuo A."/>
            <person name="Morin E."/>
            <person name="Chen J."/>
            <person name="Kohler A."/>
            <person name="Krizsan K."/>
            <person name="Balestrini R."/>
            <person name="Da Silva C."/>
            <person name="Montanini B."/>
            <person name="Hainaut M."/>
            <person name="Levati E."/>
            <person name="Barry K.W."/>
            <person name="Belfiori B."/>
            <person name="Cichocki N."/>
            <person name="Clum A."/>
            <person name="Dockter R.B."/>
            <person name="Fauchery L."/>
            <person name="Guy J."/>
            <person name="Iotti M."/>
            <person name="Le Tacon F."/>
            <person name="Lindquist E.A."/>
            <person name="Lipzen A."/>
            <person name="Malagnac F."/>
            <person name="Mello A."/>
            <person name="Molinier V."/>
            <person name="Miyauchi S."/>
            <person name="Poulain J."/>
            <person name="Riccioni C."/>
            <person name="Rubini A."/>
            <person name="Sitrit Y."/>
            <person name="Splivallo R."/>
            <person name="Traeger S."/>
            <person name="Wang M."/>
            <person name="Zifcakova L."/>
            <person name="Wipf D."/>
            <person name="Zambonelli A."/>
            <person name="Paolocci F."/>
            <person name="Nowrousian M."/>
            <person name="Ottonello S."/>
            <person name="Baldrian P."/>
            <person name="Spatafora J.W."/>
            <person name="Henrissat B."/>
            <person name="Nagy L.G."/>
            <person name="Aury J.M."/>
            <person name="Wincker P."/>
            <person name="Grigoriev I.V."/>
            <person name="Bonfante P."/>
            <person name="Martin F.M."/>
        </authorList>
    </citation>
    <scope>NUCLEOTIDE SEQUENCE [LARGE SCALE GENOMIC DNA]</scope>
    <source>
        <strain evidence="2 3">120613-1</strain>
    </source>
</reference>
<evidence type="ECO:0000256" key="1">
    <source>
        <dbReference type="SAM" id="Phobius"/>
    </source>
</evidence>
<evidence type="ECO:0000313" key="3">
    <source>
        <dbReference type="Proteomes" id="UP000276215"/>
    </source>
</evidence>
<dbReference type="Proteomes" id="UP000276215">
    <property type="component" value="Unassembled WGS sequence"/>
</dbReference>
<sequence>MPSDFGDFMVKYAAALSTLIAALGGILAPHRLLPPCFLPDGVLPNCLLPPGLLPGYFFTPDLNRLRSWQN</sequence>
<keyword evidence="1" id="KW-0472">Membrane</keyword>
<dbReference type="EMBL" id="ML120381">
    <property type="protein sequence ID" value="RPB00336.1"/>
    <property type="molecule type" value="Genomic_DNA"/>
</dbReference>
<dbReference type="AlphaFoldDB" id="A0A3N4JPV3"/>
<keyword evidence="1" id="KW-1133">Transmembrane helix</keyword>
<accession>A0A3N4JPV3</accession>
<protein>
    <submittedName>
        <fullName evidence="2">Uncharacterized protein</fullName>
    </submittedName>
</protein>
<keyword evidence="1" id="KW-0812">Transmembrane</keyword>
<keyword evidence="3" id="KW-1185">Reference proteome</keyword>
<evidence type="ECO:0000313" key="2">
    <source>
        <dbReference type="EMBL" id="RPB00336.1"/>
    </source>
</evidence>
<proteinExistence type="predicted"/>